<comment type="caution">
    <text evidence="1">The sequence shown here is derived from an EMBL/GenBank/DDBJ whole genome shotgun (WGS) entry which is preliminary data.</text>
</comment>
<gene>
    <name evidence="1" type="ORF">DKG74_04110</name>
</gene>
<accession>A0A317EFU6</accession>
<organism evidence="1 2">
    <name type="scientific">Zavarzinia aquatilis</name>
    <dbReference type="NCBI Taxonomy" id="2211142"/>
    <lineage>
        <taxon>Bacteria</taxon>
        <taxon>Pseudomonadati</taxon>
        <taxon>Pseudomonadota</taxon>
        <taxon>Alphaproteobacteria</taxon>
        <taxon>Rhodospirillales</taxon>
        <taxon>Zavarziniaceae</taxon>
        <taxon>Zavarzinia</taxon>
    </lineage>
</organism>
<sequence>MHTTTPINRPWVDILSPAQVDAHFEELSRLDASFAAASAHFYATRSDADLAAIARQAWRCNEGERHQLARSMLSHRADRLADAAAA</sequence>
<evidence type="ECO:0000313" key="1">
    <source>
        <dbReference type="EMBL" id="PWR24960.1"/>
    </source>
</evidence>
<evidence type="ECO:0000313" key="2">
    <source>
        <dbReference type="Proteomes" id="UP000245461"/>
    </source>
</evidence>
<dbReference type="EMBL" id="QGLE01000002">
    <property type="protein sequence ID" value="PWR24960.1"/>
    <property type="molecule type" value="Genomic_DNA"/>
</dbReference>
<dbReference type="AlphaFoldDB" id="A0A317EFU6"/>
<dbReference type="RefSeq" id="WP_109902927.1">
    <property type="nucleotide sequence ID" value="NZ_QGLE01000002.1"/>
</dbReference>
<reference evidence="1 2" key="1">
    <citation type="submission" date="2018-05" db="EMBL/GenBank/DDBJ databases">
        <title>Zavarzinia sp. HR-AS.</title>
        <authorList>
            <person name="Lee Y."/>
            <person name="Jeon C.O."/>
        </authorList>
    </citation>
    <scope>NUCLEOTIDE SEQUENCE [LARGE SCALE GENOMIC DNA]</scope>
    <source>
        <strain evidence="1 2">HR-AS</strain>
    </source>
</reference>
<dbReference type="Proteomes" id="UP000245461">
    <property type="component" value="Unassembled WGS sequence"/>
</dbReference>
<protein>
    <submittedName>
        <fullName evidence="1">Uncharacterized protein</fullName>
    </submittedName>
</protein>
<name>A0A317EFU6_9PROT</name>
<proteinExistence type="predicted"/>
<keyword evidence="2" id="KW-1185">Reference proteome</keyword>